<dbReference type="AlphaFoldDB" id="A0A078KNU3"/>
<dbReference type="PANTHER" id="PTHR21600">
    <property type="entry name" value="MITOCHONDRIAL RNA PSEUDOURIDINE SYNTHASE"/>
    <property type="match status" value="1"/>
</dbReference>
<dbReference type="KEGG" id="ccel:CCDG5_1095"/>
<dbReference type="OrthoDB" id="9807829at2"/>
<evidence type="ECO:0000259" key="7">
    <source>
        <dbReference type="SMART" id="SM00363"/>
    </source>
</evidence>
<dbReference type="Pfam" id="PF00849">
    <property type="entry name" value="PseudoU_synth_2"/>
    <property type="match status" value="1"/>
</dbReference>
<evidence type="ECO:0000313" key="9">
    <source>
        <dbReference type="Proteomes" id="UP000032431"/>
    </source>
</evidence>
<evidence type="ECO:0000256" key="2">
    <source>
        <dbReference type="ARBA" id="ARBA00010876"/>
    </source>
</evidence>
<dbReference type="InterPro" id="IPR036986">
    <property type="entry name" value="S4_RNA-bd_sf"/>
</dbReference>
<dbReference type="InterPro" id="IPR006145">
    <property type="entry name" value="PsdUridine_synth_RsuA/RluA"/>
</dbReference>
<dbReference type="EMBL" id="LM995447">
    <property type="protein sequence ID" value="CDZ24212.1"/>
    <property type="molecule type" value="Genomic_DNA"/>
</dbReference>
<evidence type="ECO:0000256" key="3">
    <source>
        <dbReference type="ARBA" id="ARBA00023235"/>
    </source>
</evidence>
<dbReference type="Gene3D" id="3.10.290.10">
    <property type="entry name" value="RNA-binding S4 domain"/>
    <property type="match status" value="1"/>
</dbReference>
<name>A0A078KNU3_9FIRM</name>
<dbReference type="SUPFAM" id="SSF55174">
    <property type="entry name" value="Alpha-L RNA-binding motif"/>
    <property type="match status" value="1"/>
</dbReference>
<keyword evidence="3" id="KW-0413">Isomerase</keyword>
<dbReference type="GO" id="GO:0000455">
    <property type="term" value="P:enzyme-directed rRNA pseudouridine synthesis"/>
    <property type="evidence" value="ECO:0007669"/>
    <property type="project" value="UniProtKB-ARBA"/>
</dbReference>
<dbReference type="SUPFAM" id="SSF55120">
    <property type="entry name" value="Pseudouridine synthase"/>
    <property type="match status" value="1"/>
</dbReference>
<gene>
    <name evidence="8" type="ORF">CCDG5_1095</name>
</gene>
<reference evidence="9" key="1">
    <citation type="submission" date="2014-07" db="EMBL/GenBank/DDBJ databases">
        <authorList>
            <person name="Wibberg D."/>
        </authorList>
    </citation>
    <scope>NUCLEOTIDE SEQUENCE [LARGE SCALE GENOMIC DNA]</scope>
    <source>
        <strain evidence="9">DG5</strain>
    </source>
</reference>
<protein>
    <recommendedName>
        <fullName evidence="4">RNA pseudouridylate synthase</fullName>
    </recommendedName>
    <alternativeName>
        <fullName evidence="5">RNA-uridine isomerase</fullName>
    </alternativeName>
</protein>
<dbReference type="GO" id="GO:0120159">
    <property type="term" value="F:rRNA pseudouridine synthase activity"/>
    <property type="evidence" value="ECO:0007669"/>
    <property type="project" value="UniProtKB-ARBA"/>
</dbReference>
<dbReference type="STRING" id="29343.CCDG5_1095"/>
<comment type="similarity">
    <text evidence="2">Belongs to the pseudouridine synthase RluA family.</text>
</comment>
<proteinExistence type="inferred from homology"/>
<dbReference type="PATRIC" id="fig|29343.3.peg.1154"/>
<dbReference type="Proteomes" id="UP000032431">
    <property type="component" value="Chromosome I"/>
</dbReference>
<dbReference type="Gene3D" id="3.30.2350.10">
    <property type="entry name" value="Pseudouridine synthase"/>
    <property type="match status" value="1"/>
</dbReference>
<dbReference type="InterPro" id="IPR002942">
    <property type="entry name" value="S4_RNA-bd"/>
</dbReference>
<dbReference type="PROSITE" id="PS50889">
    <property type="entry name" value="S4"/>
    <property type="match status" value="1"/>
</dbReference>
<accession>A0A078KNU3</accession>
<dbReference type="SMART" id="SM00363">
    <property type="entry name" value="S4"/>
    <property type="match status" value="1"/>
</dbReference>
<sequence>MKELIIDKNDAGQRLDKFVQKAVKTLPQSLLYKYVRMKRIKVNGKRSAISYRLCENDRVQLYINDEFFEQGGENTFLKAPAKIDVIYEDNNIMLVYKKAGLVVHEDETGTTDTLIARIQHYLYDKGEYDPERENSFAPALCNRIDRNTEGIVIAAKNAETLRIMNEKIKSREIKKIYLCIAHGIFEKKSDLLTGYLERDKKEKMVYIHNRRQPGDLEIKTKYRVIGEKDSLSLVEVELITGRTHQIRAHLASIGHPLLGDGKYGSNEINAGYKLKHQALCSYKVKFDFKSDAGILNYLKGKTFEVENISFVNDFYNGTLKK</sequence>
<dbReference type="GO" id="GO:0003723">
    <property type="term" value="F:RNA binding"/>
    <property type="evidence" value="ECO:0007669"/>
    <property type="project" value="UniProtKB-KW"/>
</dbReference>
<keyword evidence="6" id="KW-0694">RNA-binding</keyword>
<evidence type="ECO:0000256" key="1">
    <source>
        <dbReference type="ARBA" id="ARBA00000073"/>
    </source>
</evidence>
<evidence type="ECO:0000256" key="4">
    <source>
        <dbReference type="ARBA" id="ARBA00031870"/>
    </source>
</evidence>
<keyword evidence="9" id="KW-1185">Reference proteome</keyword>
<organism evidence="8 9">
    <name type="scientific">[Clostridium] cellulosi</name>
    <dbReference type="NCBI Taxonomy" id="29343"/>
    <lineage>
        <taxon>Bacteria</taxon>
        <taxon>Bacillati</taxon>
        <taxon>Bacillota</taxon>
        <taxon>Clostridia</taxon>
        <taxon>Eubacteriales</taxon>
        <taxon>Oscillospiraceae</taxon>
        <taxon>Oscillospiraceae incertae sedis</taxon>
    </lineage>
</organism>
<comment type="catalytic activity">
    <reaction evidence="1">
        <text>a uridine in RNA = a pseudouridine in RNA</text>
        <dbReference type="Rhea" id="RHEA:48348"/>
        <dbReference type="Rhea" id="RHEA-COMP:12068"/>
        <dbReference type="Rhea" id="RHEA-COMP:12069"/>
        <dbReference type="ChEBI" id="CHEBI:65314"/>
        <dbReference type="ChEBI" id="CHEBI:65315"/>
    </reaction>
</comment>
<dbReference type="CDD" id="cd00165">
    <property type="entry name" value="S4"/>
    <property type="match status" value="1"/>
</dbReference>
<dbReference type="CDD" id="cd02869">
    <property type="entry name" value="PseudoU_synth_RluA_like"/>
    <property type="match status" value="1"/>
</dbReference>
<dbReference type="HOGENOM" id="CLU_016902_1_0_9"/>
<dbReference type="InterPro" id="IPR050188">
    <property type="entry name" value="RluA_PseudoU_synthase"/>
</dbReference>
<evidence type="ECO:0000256" key="6">
    <source>
        <dbReference type="PROSITE-ProRule" id="PRU00182"/>
    </source>
</evidence>
<feature type="domain" description="RNA-binding S4" evidence="7">
    <location>
        <begin position="13"/>
        <end position="82"/>
    </location>
</feature>
<dbReference type="InterPro" id="IPR020103">
    <property type="entry name" value="PsdUridine_synth_cat_dom_sf"/>
</dbReference>
<evidence type="ECO:0000256" key="5">
    <source>
        <dbReference type="ARBA" id="ARBA00033164"/>
    </source>
</evidence>
<evidence type="ECO:0000313" key="8">
    <source>
        <dbReference type="EMBL" id="CDZ24212.1"/>
    </source>
</evidence>